<dbReference type="Proteomes" id="UP000002640">
    <property type="component" value="Unassembled WGS sequence"/>
</dbReference>
<dbReference type="GeneID" id="20638290"/>
<proteinExistence type="predicted"/>
<gene>
    <name evidence="1" type="ORF">PHYSODRAFT_252689</name>
</gene>
<reference evidence="1 2" key="1">
    <citation type="journal article" date="2006" name="Science">
        <title>Phytophthora genome sequences uncover evolutionary origins and mechanisms of pathogenesis.</title>
        <authorList>
            <person name="Tyler B.M."/>
            <person name="Tripathy S."/>
            <person name="Zhang X."/>
            <person name="Dehal P."/>
            <person name="Jiang R.H."/>
            <person name="Aerts A."/>
            <person name="Arredondo F.D."/>
            <person name="Baxter L."/>
            <person name="Bensasson D."/>
            <person name="Beynon J.L."/>
            <person name="Chapman J."/>
            <person name="Damasceno C.M."/>
            <person name="Dorrance A.E."/>
            <person name="Dou D."/>
            <person name="Dickerman A.W."/>
            <person name="Dubchak I.L."/>
            <person name="Garbelotto M."/>
            <person name="Gijzen M."/>
            <person name="Gordon S.G."/>
            <person name="Govers F."/>
            <person name="Grunwald N.J."/>
            <person name="Huang W."/>
            <person name="Ivors K.L."/>
            <person name="Jones R.W."/>
            <person name="Kamoun S."/>
            <person name="Krampis K."/>
            <person name="Lamour K.H."/>
            <person name="Lee M.K."/>
            <person name="McDonald W.H."/>
            <person name="Medina M."/>
            <person name="Meijer H.J."/>
            <person name="Nordberg E.K."/>
            <person name="Maclean D.J."/>
            <person name="Ospina-Giraldo M.D."/>
            <person name="Morris P.F."/>
            <person name="Phuntumart V."/>
            <person name="Putnam N.H."/>
            <person name="Rash S."/>
            <person name="Rose J.K."/>
            <person name="Sakihama Y."/>
            <person name="Salamov A.A."/>
            <person name="Savidor A."/>
            <person name="Scheuring C.F."/>
            <person name="Smith B.M."/>
            <person name="Sobral B.W."/>
            <person name="Terry A."/>
            <person name="Torto-Alalibo T.A."/>
            <person name="Win J."/>
            <person name="Xu Z."/>
            <person name="Zhang H."/>
            <person name="Grigoriev I.V."/>
            <person name="Rokhsar D.S."/>
            <person name="Boore J.L."/>
        </authorList>
    </citation>
    <scope>NUCLEOTIDE SEQUENCE [LARGE SCALE GENOMIC DNA]</scope>
    <source>
        <strain evidence="1 2">P6497</strain>
    </source>
</reference>
<evidence type="ECO:0000313" key="2">
    <source>
        <dbReference type="Proteomes" id="UP000002640"/>
    </source>
</evidence>
<keyword evidence="2" id="KW-1185">Reference proteome</keyword>
<dbReference type="AlphaFoldDB" id="G4YHU4"/>
<sequence length="113" mass="12724">MPYNPAVTTLCEGSDKKTYDCLMQWDFGAGLSYTDLRYSKTVNFTLTSDDWRVYYPQIGHGLKKVAKDCDYVVATKPETNCDVYNETAAAKPLCATSTVSTGERPFETLEQPW</sequence>
<dbReference type="InParanoid" id="G4YHU4"/>
<protein>
    <submittedName>
        <fullName evidence="1">Uncharacterized protein</fullName>
    </submittedName>
</protein>
<dbReference type="RefSeq" id="XP_009516946.1">
    <property type="nucleotide sequence ID" value="XM_009518651.1"/>
</dbReference>
<dbReference type="OMA" id="MPYNPAV"/>
<evidence type="ECO:0000313" key="1">
    <source>
        <dbReference type="EMBL" id="EGZ29671.1"/>
    </source>
</evidence>
<accession>G4YHU4</accession>
<organism evidence="1 2">
    <name type="scientific">Phytophthora sojae (strain P6497)</name>
    <name type="common">Soybean stem and root rot agent</name>
    <name type="synonym">Phytophthora megasperma f. sp. glycines</name>
    <dbReference type="NCBI Taxonomy" id="1094619"/>
    <lineage>
        <taxon>Eukaryota</taxon>
        <taxon>Sar</taxon>
        <taxon>Stramenopiles</taxon>
        <taxon>Oomycota</taxon>
        <taxon>Peronosporomycetes</taxon>
        <taxon>Peronosporales</taxon>
        <taxon>Peronosporaceae</taxon>
        <taxon>Phytophthora</taxon>
    </lineage>
</organism>
<name>G4YHU4_PHYSP</name>
<dbReference type="KEGG" id="psoj:PHYSODRAFT_252689"/>
<dbReference type="EMBL" id="JH159151">
    <property type="protein sequence ID" value="EGZ29671.1"/>
    <property type="molecule type" value="Genomic_DNA"/>
</dbReference>